<proteinExistence type="predicted"/>
<accession>A0AA39P8P8</accession>
<dbReference type="AlphaFoldDB" id="A0AA39P8P8"/>
<dbReference type="Proteomes" id="UP001175227">
    <property type="component" value="Unassembled WGS sequence"/>
</dbReference>
<reference evidence="1" key="1">
    <citation type="submission" date="2023-06" db="EMBL/GenBank/DDBJ databases">
        <authorList>
            <consortium name="Lawrence Berkeley National Laboratory"/>
            <person name="Ahrendt S."/>
            <person name="Sahu N."/>
            <person name="Indic B."/>
            <person name="Wong-Bajracharya J."/>
            <person name="Merenyi Z."/>
            <person name="Ke H.-M."/>
            <person name="Monk M."/>
            <person name="Kocsube S."/>
            <person name="Drula E."/>
            <person name="Lipzen A."/>
            <person name="Balint B."/>
            <person name="Henrissat B."/>
            <person name="Andreopoulos B."/>
            <person name="Martin F.M."/>
            <person name="Harder C.B."/>
            <person name="Rigling D."/>
            <person name="Ford K.L."/>
            <person name="Foster G.D."/>
            <person name="Pangilinan J."/>
            <person name="Papanicolaou A."/>
            <person name="Barry K."/>
            <person name="LaButti K."/>
            <person name="Viragh M."/>
            <person name="Koriabine M."/>
            <person name="Yan M."/>
            <person name="Riley R."/>
            <person name="Champramary S."/>
            <person name="Plett K.L."/>
            <person name="Tsai I.J."/>
            <person name="Slot J."/>
            <person name="Sipos G."/>
            <person name="Plett J."/>
            <person name="Nagy L.G."/>
            <person name="Grigoriev I.V."/>
        </authorList>
    </citation>
    <scope>NUCLEOTIDE SEQUENCE</scope>
    <source>
        <strain evidence="1">ICMP 16352</strain>
    </source>
</reference>
<name>A0AA39P8P8_9AGAR</name>
<protein>
    <recommendedName>
        <fullName evidence="3">Heterokaryon incompatibility domain-containing protein</fullName>
    </recommendedName>
</protein>
<evidence type="ECO:0000313" key="2">
    <source>
        <dbReference type="Proteomes" id="UP001175227"/>
    </source>
</evidence>
<keyword evidence="2" id="KW-1185">Reference proteome</keyword>
<organism evidence="1 2">
    <name type="scientific">Armillaria novae-zelandiae</name>
    <dbReference type="NCBI Taxonomy" id="153914"/>
    <lineage>
        <taxon>Eukaryota</taxon>
        <taxon>Fungi</taxon>
        <taxon>Dikarya</taxon>
        <taxon>Basidiomycota</taxon>
        <taxon>Agaricomycotina</taxon>
        <taxon>Agaricomycetes</taxon>
        <taxon>Agaricomycetidae</taxon>
        <taxon>Agaricales</taxon>
        <taxon>Marasmiineae</taxon>
        <taxon>Physalacriaceae</taxon>
        <taxon>Armillaria</taxon>
    </lineage>
</organism>
<dbReference type="EMBL" id="JAUEPR010000012">
    <property type="protein sequence ID" value="KAK0479164.1"/>
    <property type="molecule type" value="Genomic_DNA"/>
</dbReference>
<sequence>MDSESGTSVRSEERFTEYWERFKDWCGGKKVKFLHAWWERRESASTWLLDTPVAVDGITSLRDNAPELIEVESPWPLLYEEYPNLPEITLTALTETGCAESTIPVLNQRSYTGNGAVIPSALANIPCADLGVAGVLKELNATLGTSYSLESKVLCPWMEPEWVYDLLGKFNGESGTYPLGLKVLALWRNTNIGSILKRYVARNDDFGTVYSHLRRCWYSYDVVIFEHHLRVREKTDKAMRKELLVQDRIKKRNVPPRRLWDLYANRVVPHWAAYPVPRRWRTTPVRGISHAWVDENDRVDVMTPINGHEWPVPMPKDANLDLIRIEMLNLGAEYAWLDVLCLRQEGGKGEHLRLEEWKLDVPTIGRVYSTAAYVVCYFNGLGRPLHLTPDYFESDRCWFRRAWTLQEISGDYILGGETGDDVAEDEVQEKFDEQLARLLQIQNLGSVLELVSEMRNRVSSGPLDKVAGLAYLLQGTCIPIYDAKMSDTDAWEVLMDVMFPSSRSELFFYFPEPGNGRKYWRPSWPQILTMKHDWTSPMSSIGSVENGYRDRDWYEGYFIKSAHVRGLDEGLREEMPRQGEMVFKTSAGVSYTFKILTHHAYPIPDGSYALIGAFYKRYLEDPIHVHHWVVGQRKETGKFEKLSVFSSADDEGVNLKKLGFKSRIISLC</sequence>
<evidence type="ECO:0000313" key="1">
    <source>
        <dbReference type="EMBL" id="KAK0479164.1"/>
    </source>
</evidence>
<evidence type="ECO:0008006" key="3">
    <source>
        <dbReference type="Google" id="ProtNLM"/>
    </source>
</evidence>
<comment type="caution">
    <text evidence="1">The sequence shown here is derived from an EMBL/GenBank/DDBJ whole genome shotgun (WGS) entry which is preliminary data.</text>
</comment>
<gene>
    <name evidence="1" type="ORF">IW261DRAFT_1608084</name>
</gene>